<dbReference type="Proteomes" id="UP001443914">
    <property type="component" value="Unassembled WGS sequence"/>
</dbReference>
<protein>
    <submittedName>
        <fullName evidence="2">Uncharacterized protein</fullName>
    </submittedName>
</protein>
<feature type="region of interest" description="Disordered" evidence="1">
    <location>
        <begin position="633"/>
        <end position="652"/>
    </location>
</feature>
<gene>
    <name evidence="2" type="ORF">RND81_12G021400</name>
</gene>
<reference evidence="2" key="1">
    <citation type="submission" date="2024-03" db="EMBL/GenBank/DDBJ databases">
        <title>WGS assembly of Saponaria officinalis var. Norfolk2.</title>
        <authorList>
            <person name="Jenkins J."/>
            <person name="Shu S."/>
            <person name="Grimwood J."/>
            <person name="Barry K."/>
            <person name="Goodstein D."/>
            <person name="Schmutz J."/>
            <person name="Leebens-Mack J."/>
            <person name="Osbourn A."/>
        </authorList>
    </citation>
    <scope>NUCLEOTIDE SEQUENCE [LARGE SCALE GENOMIC DNA]</scope>
    <source>
        <strain evidence="2">JIC</strain>
    </source>
</reference>
<feature type="compositionally biased region" description="Polar residues" evidence="1">
    <location>
        <begin position="241"/>
        <end position="251"/>
    </location>
</feature>
<dbReference type="AlphaFoldDB" id="A0AAW1H4Z2"/>
<feature type="region of interest" description="Disordered" evidence="1">
    <location>
        <begin position="554"/>
        <end position="584"/>
    </location>
</feature>
<feature type="compositionally biased region" description="Polar residues" evidence="1">
    <location>
        <begin position="634"/>
        <end position="644"/>
    </location>
</feature>
<comment type="caution">
    <text evidence="2">The sequence shown here is derived from an EMBL/GenBank/DDBJ whole genome shotgun (WGS) entry which is preliminary data.</text>
</comment>
<dbReference type="PANTHER" id="PTHR33781">
    <property type="entry name" value="PROTEIN PHYTOCHROME KINASE SUBSTRATE 1-RELATED"/>
    <property type="match status" value="1"/>
</dbReference>
<dbReference type="InterPro" id="IPR039615">
    <property type="entry name" value="PKS"/>
</dbReference>
<feature type="compositionally biased region" description="Basic and acidic residues" evidence="1">
    <location>
        <begin position="45"/>
        <end position="59"/>
    </location>
</feature>
<feature type="region of interest" description="Disordered" evidence="1">
    <location>
        <begin position="39"/>
        <end position="59"/>
    </location>
</feature>
<feature type="compositionally biased region" description="Polar residues" evidence="1">
    <location>
        <begin position="123"/>
        <end position="150"/>
    </location>
</feature>
<feature type="region of interest" description="Disordered" evidence="1">
    <location>
        <begin position="222"/>
        <end position="251"/>
    </location>
</feature>
<sequence>MDQLDFRQQQKNNKPMLDVIEPSLVRAHFASKKDVSFSSYLKPHNKNDNDIDNDSKNNNKIEEVDQISIFDAAKYFSGIHDNNKQSEQCNNTKEVDMPPIAPRLSSVSSSIETSSNYGGGRNSHGSYRTRSFHATPTASSEASWNSQTGLLANPPGSVGISIVKSFSNNSSNGSRGTNNNSVKWPRLSTKWLNKGRKCPCLGKKSVQVEERIDSKTLPRMVDLRQGTNHTSNGSISSISSTLYSPRQNSPKNLETIVSSSTTTLLRPLPNDSKSSNFNLVAKNPIDKNGYPYNSSSNSGSSLGLNSKVVGPLKLYDDLAKVGGVTSSTNNVVVTTTSATTTVGTAAATATSNGFTFPILENPPIGVKKMFNVTPNNHNNYHNSDEPHRDSLEVFQPRSHPSPNKSRRTSYEDENVSDGSSDLFEIDSFSTSTYPYRDSMDEVIVHSSNFGTSMKRLGIICPSYNNNNNNNNNNNQVKSHNNNIDEIGICDIDEEPMTPSVAPTDCYAPSEVSVDWSVTTAEGFDRGSLSNFSASASDFAYAAMRREAEQYRSVGGGGGGGGGGGEGKRWHNDNIKGNGRSSGGGGGGLLLGCRNERAISVGPSPIKCATQEGPQVGGRHVSGGPQVVRVAHVNGNGNMGRSRSTLLPMPFAT</sequence>
<dbReference type="PANTHER" id="PTHR33781:SF1">
    <property type="entry name" value="PROTEIN PHYTOCHROME KINASE SUBSTRATE 4"/>
    <property type="match status" value="1"/>
</dbReference>
<feature type="compositionally biased region" description="Low complexity" evidence="1">
    <location>
        <begin position="226"/>
        <end position="240"/>
    </location>
</feature>
<keyword evidence="3" id="KW-1185">Reference proteome</keyword>
<accession>A0AAW1H4Z2</accession>
<dbReference type="EMBL" id="JBDFQZ010000012">
    <property type="protein sequence ID" value="KAK9671318.1"/>
    <property type="molecule type" value="Genomic_DNA"/>
</dbReference>
<proteinExistence type="predicted"/>
<organism evidence="2 3">
    <name type="scientific">Saponaria officinalis</name>
    <name type="common">Common soapwort</name>
    <name type="synonym">Lychnis saponaria</name>
    <dbReference type="NCBI Taxonomy" id="3572"/>
    <lineage>
        <taxon>Eukaryota</taxon>
        <taxon>Viridiplantae</taxon>
        <taxon>Streptophyta</taxon>
        <taxon>Embryophyta</taxon>
        <taxon>Tracheophyta</taxon>
        <taxon>Spermatophyta</taxon>
        <taxon>Magnoliopsida</taxon>
        <taxon>eudicotyledons</taxon>
        <taxon>Gunneridae</taxon>
        <taxon>Pentapetalae</taxon>
        <taxon>Caryophyllales</taxon>
        <taxon>Caryophyllaceae</taxon>
        <taxon>Caryophylleae</taxon>
        <taxon>Saponaria</taxon>
    </lineage>
</organism>
<feature type="compositionally biased region" description="Gly residues" evidence="1">
    <location>
        <begin position="554"/>
        <end position="564"/>
    </location>
</feature>
<dbReference type="GO" id="GO:0009638">
    <property type="term" value="P:phototropism"/>
    <property type="evidence" value="ECO:0007669"/>
    <property type="project" value="InterPro"/>
</dbReference>
<evidence type="ECO:0000313" key="3">
    <source>
        <dbReference type="Proteomes" id="UP001443914"/>
    </source>
</evidence>
<name>A0AAW1H4Z2_SAPOF</name>
<evidence type="ECO:0000313" key="2">
    <source>
        <dbReference type="EMBL" id="KAK9671318.1"/>
    </source>
</evidence>
<feature type="region of interest" description="Disordered" evidence="1">
    <location>
        <begin position="375"/>
        <end position="419"/>
    </location>
</feature>
<evidence type="ECO:0000256" key="1">
    <source>
        <dbReference type="SAM" id="MobiDB-lite"/>
    </source>
</evidence>
<feature type="compositionally biased region" description="Basic and acidic residues" evidence="1">
    <location>
        <begin position="382"/>
        <end position="391"/>
    </location>
</feature>
<feature type="region of interest" description="Disordered" evidence="1">
    <location>
        <begin position="110"/>
        <end position="150"/>
    </location>
</feature>